<evidence type="ECO:0000313" key="9">
    <source>
        <dbReference type="Proteomes" id="UP000604046"/>
    </source>
</evidence>
<dbReference type="InterPro" id="IPR000834">
    <property type="entry name" value="Peptidase_M14"/>
</dbReference>
<keyword evidence="6" id="KW-0732">Signal</keyword>
<keyword evidence="3" id="KW-0479">Metal-binding</keyword>
<protein>
    <submittedName>
        <fullName evidence="8">CPD protein</fullName>
    </submittedName>
</protein>
<dbReference type="Proteomes" id="UP000604046">
    <property type="component" value="Unassembled WGS sequence"/>
</dbReference>
<comment type="caution">
    <text evidence="5">Lacks conserved residue(s) required for the propagation of feature annotation.</text>
</comment>
<dbReference type="EMBL" id="CAJNDS010002561">
    <property type="protein sequence ID" value="CAE7526359.1"/>
    <property type="molecule type" value="Genomic_DNA"/>
</dbReference>
<dbReference type="GO" id="GO:0008270">
    <property type="term" value="F:zinc ion binding"/>
    <property type="evidence" value="ECO:0007669"/>
    <property type="project" value="InterPro"/>
</dbReference>
<feature type="domain" description="Peptidase M14" evidence="7">
    <location>
        <begin position="35"/>
        <end position="325"/>
    </location>
</feature>
<dbReference type="PANTHER" id="PTHR11705">
    <property type="entry name" value="PROTEASE FAMILY M14 CARBOXYPEPTIDASE A,B"/>
    <property type="match status" value="1"/>
</dbReference>
<gene>
    <name evidence="8" type="primary">CPD</name>
    <name evidence="8" type="ORF">SNAT2548_LOCUS29466</name>
</gene>
<accession>A0A812TA33</accession>
<dbReference type="GO" id="GO:0004181">
    <property type="term" value="F:metallocarboxypeptidase activity"/>
    <property type="evidence" value="ECO:0007669"/>
    <property type="project" value="InterPro"/>
</dbReference>
<evidence type="ECO:0000256" key="5">
    <source>
        <dbReference type="PROSITE-ProRule" id="PRU01379"/>
    </source>
</evidence>
<dbReference type="SUPFAM" id="SSF53187">
    <property type="entry name" value="Zn-dependent exopeptidases"/>
    <property type="match status" value="1"/>
</dbReference>
<evidence type="ECO:0000259" key="7">
    <source>
        <dbReference type="PROSITE" id="PS52035"/>
    </source>
</evidence>
<keyword evidence="4" id="KW-0862">Zinc</keyword>
<organism evidence="8 9">
    <name type="scientific">Symbiodinium natans</name>
    <dbReference type="NCBI Taxonomy" id="878477"/>
    <lineage>
        <taxon>Eukaryota</taxon>
        <taxon>Sar</taxon>
        <taxon>Alveolata</taxon>
        <taxon>Dinophyceae</taxon>
        <taxon>Suessiales</taxon>
        <taxon>Symbiodiniaceae</taxon>
        <taxon>Symbiodinium</taxon>
    </lineage>
</organism>
<comment type="similarity">
    <text evidence="2 5">Belongs to the peptidase M14 family.</text>
</comment>
<dbReference type="CDD" id="cd00596">
    <property type="entry name" value="Peptidase_M14_like"/>
    <property type="match status" value="1"/>
</dbReference>
<evidence type="ECO:0000256" key="4">
    <source>
        <dbReference type="ARBA" id="ARBA00022833"/>
    </source>
</evidence>
<reference evidence="8" key="1">
    <citation type="submission" date="2021-02" db="EMBL/GenBank/DDBJ databases">
        <authorList>
            <person name="Dougan E. K."/>
            <person name="Rhodes N."/>
            <person name="Thang M."/>
            <person name="Chan C."/>
        </authorList>
    </citation>
    <scope>NUCLEOTIDE SEQUENCE</scope>
</reference>
<dbReference type="OrthoDB" id="10249045at2759"/>
<dbReference type="GO" id="GO:0005615">
    <property type="term" value="C:extracellular space"/>
    <property type="evidence" value="ECO:0007669"/>
    <property type="project" value="TreeGrafter"/>
</dbReference>
<evidence type="ECO:0000313" key="8">
    <source>
        <dbReference type="EMBL" id="CAE7526359.1"/>
    </source>
</evidence>
<feature type="signal peptide" evidence="6">
    <location>
        <begin position="1"/>
        <end position="23"/>
    </location>
</feature>
<dbReference type="InterPro" id="IPR057246">
    <property type="entry name" value="CARBOXYPEPT_ZN_1"/>
</dbReference>
<evidence type="ECO:0000256" key="6">
    <source>
        <dbReference type="SAM" id="SignalP"/>
    </source>
</evidence>
<keyword evidence="9" id="KW-1185">Reference proteome</keyword>
<sequence length="586" mass="65820">MHCPQACLWRWVLILLLPHAHHAGAPTNLENRAYKYRTYRQTNQFFKDLRRQYPDLVEIWFAQDLFPEILPQKKSWGICEGEACKTLIVRIANKKLLSDSTPEVFFSGALHGDERIGPATVNELAAFLCEQYAASHPEVVRLVDGRATWLMPMTNAHGYANYRREENSMDPNRDFPYLQDPTRCMQTQTARAVNELFRRHLFQFCITFHGGMRALTYEWGSKNHLQRMKSTESPDETAFREVGQSIQAAAGKTSRNQWFYPLGRINDLVYPVDGGMEDWSYAAGFERSPRPITVCKPTTYGGYPEDRTRYRKDSISTLMYLAEMDDRKTAQEATLGHSSEIWALASSQGHVPRNLRMCLKLIELARPEIVVRQLQAPPNPGPGAAVAVEVFGFGCEKVTARLLLVPSVLIPRCNVGGDSGAALEDNTYRKLVGSTQIATANYRCQGLTIWGAQSAAFRLEGRLPDVSGEVCLVIAAEFDSQWGRQVHPDPSVKPRSHAARLRLEERYEVQASDGPNMIRARRTKLFVFGPEGLGSRDFVKPRPLSARSSGLLSFAFQGGSADPALGEFHSACGSGRRCERARCLQL</sequence>
<dbReference type="SMART" id="SM00631">
    <property type="entry name" value="Zn_pept"/>
    <property type="match status" value="1"/>
</dbReference>
<dbReference type="AlphaFoldDB" id="A0A812TA33"/>
<dbReference type="Pfam" id="PF00246">
    <property type="entry name" value="Peptidase_M14"/>
    <property type="match status" value="1"/>
</dbReference>
<proteinExistence type="inferred from homology"/>
<comment type="caution">
    <text evidence="8">The sequence shown here is derived from an EMBL/GenBank/DDBJ whole genome shotgun (WGS) entry which is preliminary data.</text>
</comment>
<dbReference type="PANTHER" id="PTHR11705:SF138">
    <property type="entry name" value="PEPTIDASE M14 CARBOXYPEPTIDASE A DOMAIN-CONTAINING PROTEIN"/>
    <property type="match status" value="1"/>
</dbReference>
<comment type="cofactor">
    <cofactor evidence="1">
        <name>Zn(2+)</name>
        <dbReference type="ChEBI" id="CHEBI:29105"/>
    </cofactor>
</comment>
<evidence type="ECO:0000256" key="3">
    <source>
        <dbReference type="ARBA" id="ARBA00022723"/>
    </source>
</evidence>
<dbReference type="PROSITE" id="PS52035">
    <property type="entry name" value="PEPTIDASE_M14"/>
    <property type="match status" value="1"/>
</dbReference>
<dbReference type="GO" id="GO:0006508">
    <property type="term" value="P:proteolysis"/>
    <property type="evidence" value="ECO:0007669"/>
    <property type="project" value="InterPro"/>
</dbReference>
<dbReference type="PROSITE" id="PS00132">
    <property type="entry name" value="CARBOXYPEPT_ZN_1"/>
    <property type="match status" value="1"/>
</dbReference>
<feature type="chain" id="PRO_5032739070" evidence="6">
    <location>
        <begin position="24"/>
        <end position="586"/>
    </location>
</feature>
<evidence type="ECO:0000256" key="1">
    <source>
        <dbReference type="ARBA" id="ARBA00001947"/>
    </source>
</evidence>
<evidence type="ECO:0000256" key="2">
    <source>
        <dbReference type="ARBA" id="ARBA00005988"/>
    </source>
</evidence>
<name>A0A812TA33_9DINO</name>
<dbReference type="Gene3D" id="3.40.630.10">
    <property type="entry name" value="Zn peptidases"/>
    <property type="match status" value="1"/>
</dbReference>